<reference evidence="1" key="1">
    <citation type="journal article" date="2014" name="Int. J. Syst. Evol. Microbiol.">
        <title>Complete genome sequence of Corynebacterium casei LMG S-19264T (=DSM 44701T), isolated from a smear-ripened cheese.</title>
        <authorList>
            <consortium name="US DOE Joint Genome Institute (JGI-PGF)"/>
            <person name="Walter F."/>
            <person name="Albersmeier A."/>
            <person name="Kalinowski J."/>
            <person name="Ruckert C."/>
        </authorList>
    </citation>
    <scope>NUCLEOTIDE SEQUENCE</scope>
    <source>
        <strain evidence="1">KCTC 32296</strain>
    </source>
</reference>
<evidence type="ECO:0000313" key="1">
    <source>
        <dbReference type="EMBL" id="GGZ38051.1"/>
    </source>
</evidence>
<dbReference type="PANTHER" id="PTHR37953">
    <property type="entry name" value="UPF0127 PROTEIN MJ1496"/>
    <property type="match status" value="1"/>
</dbReference>
<organism evidence="1 2">
    <name type="scientific">Asticcacaulis endophyticus</name>
    <dbReference type="NCBI Taxonomy" id="1395890"/>
    <lineage>
        <taxon>Bacteria</taxon>
        <taxon>Pseudomonadati</taxon>
        <taxon>Pseudomonadota</taxon>
        <taxon>Alphaproteobacteria</taxon>
        <taxon>Caulobacterales</taxon>
        <taxon>Caulobacteraceae</taxon>
        <taxon>Asticcacaulis</taxon>
    </lineage>
</organism>
<evidence type="ECO:0008006" key="3">
    <source>
        <dbReference type="Google" id="ProtNLM"/>
    </source>
</evidence>
<keyword evidence="2" id="KW-1185">Reference proteome</keyword>
<dbReference type="InterPro" id="IPR038695">
    <property type="entry name" value="Saro_0823-like_sf"/>
</dbReference>
<dbReference type="AlphaFoldDB" id="A0A918QAV6"/>
<dbReference type="RefSeq" id="WP_229807741.1">
    <property type="nucleotide sequence ID" value="NZ_BMZB01000003.1"/>
</dbReference>
<protein>
    <recommendedName>
        <fullName evidence="3">DUF192 domain-containing protein</fullName>
    </recommendedName>
</protein>
<comment type="caution">
    <text evidence="1">The sequence shown here is derived from an EMBL/GenBank/DDBJ whole genome shotgun (WGS) entry which is preliminary data.</text>
</comment>
<evidence type="ECO:0000313" key="2">
    <source>
        <dbReference type="Proteomes" id="UP000662572"/>
    </source>
</evidence>
<gene>
    <name evidence="1" type="ORF">GCM10011273_25700</name>
</gene>
<dbReference type="InterPro" id="IPR003795">
    <property type="entry name" value="DUF192"/>
</dbReference>
<dbReference type="Proteomes" id="UP000662572">
    <property type="component" value="Unassembled WGS sequence"/>
</dbReference>
<sequence length="186" mass="20606">MSYIPELFRKVFFMPNLHLKTGSVASSLTAVMLSVAVAFAGLSACAKPLADNAQIKPYSALEPLTVKTPTALHEFRVEIADDFSEREQGLMYRKNLPEDQGMLFEFPDTSERAFWMKNTVIPLDIIYISPQGRIVSIQKQAQPFDETPLPSFAPAKGVLEIQGGLADKMGIKVGDQIIHPFFTVKS</sequence>
<dbReference type="Pfam" id="PF02643">
    <property type="entry name" value="DUF192"/>
    <property type="match status" value="1"/>
</dbReference>
<dbReference type="PANTHER" id="PTHR37953:SF1">
    <property type="entry name" value="UPF0127 PROTEIN MJ1496"/>
    <property type="match status" value="1"/>
</dbReference>
<name>A0A918QAV6_9CAUL</name>
<proteinExistence type="predicted"/>
<dbReference type="EMBL" id="BMZB01000003">
    <property type="protein sequence ID" value="GGZ38051.1"/>
    <property type="molecule type" value="Genomic_DNA"/>
</dbReference>
<reference evidence="1" key="2">
    <citation type="submission" date="2020-09" db="EMBL/GenBank/DDBJ databases">
        <authorList>
            <person name="Sun Q."/>
            <person name="Kim S."/>
        </authorList>
    </citation>
    <scope>NUCLEOTIDE SEQUENCE</scope>
    <source>
        <strain evidence="1">KCTC 32296</strain>
    </source>
</reference>
<dbReference type="Gene3D" id="2.60.120.1140">
    <property type="entry name" value="Protein of unknown function DUF192"/>
    <property type="match status" value="1"/>
</dbReference>
<accession>A0A918QAV6</accession>